<dbReference type="RefSeq" id="WP_301228281.1">
    <property type="nucleotide sequence ID" value="NZ_JAROCG010000001.1"/>
</dbReference>
<sequence length="516" mass="56292">MSKFLQALGLQEAAVAETSGDVVEVPAGQWDTVLYRLEESMAQLQMAAEDSGWAKINADLVNEFSREGLKRIATNGRLMAIANPLIKRGLGIRHAYVWGQGVQISARDEGVNAVVQAFLDREDTKATFTGAQARERRTKAQGTDGNIFRAHFTNPLDGTVRVRNLPFDEITEIVTAPGDKTEAWYYLRVWQETTPTATFGTGLTREQKAYYPALTYQPLTKPKRLGDVEIRWDAPVLHEKVNDLEGWLWGIGDTYAALPYARAYKEFIEDWVLLVKSLSKIAYQAVPKKGLESQKMRQAVQVGQGAPAGSWAVGSEGTKIEAVPKTGATIDSESGRPVAALVAAALGVSVIDLLADPGQAGNRATAVTMDLVKRLEMRGRQELCEQTDRATLDYVIEQAIIAPRGPLKGTVVRDGDRLYATPAGDAENTIEFAWPALDEVPLDIIMKAIEIADGTGTVPKVEILKLILHALDVDEADEIIDRVTDADGNLIDPLVTAGDDAARRFRAGQDPSEGLR</sequence>
<evidence type="ECO:0008006" key="3">
    <source>
        <dbReference type="Google" id="ProtNLM"/>
    </source>
</evidence>
<accession>A0ABT8K3D6</accession>
<proteinExistence type="predicted"/>
<protein>
    <recommendedName>
        <fullName evidence="3">Portal protein</fullName>
    </recommendedName>
</protein>
<reference evidence="1" key="1">
    <citation type="submission" date="2023-06" db="EMBL/GenBank/DDBJ databases">
        <title>MT1 and MT2 Draft Genomes of Novel Species.</title>
        <authorList>
            <person name="Venkateswaran K."/>
        </authorList>
    </citation>
    <scope>NUCLEOTIDE SEQUENCE</scope>
    <source>
        <strain evidence="1">IIF3SC-B10</strain>
    </source>
</reference>
<organism evidence="1 2">
    <name type="scientific">Arthrobacter burdickii</name>
    <dbReference type="NCBI Taxonomy" id="3035920"/>
    <lineage>
        <taxon>Bacteria</taxon>
        <taxon>Bacillati</taxon>
        <taxon>Actinomycetota</taxon>
        <taxon>Actinomycetes</taxon>
        <taxon>Micrococcales</taxon>
        <taxon>Micrococcaceae</taxon>
        <taxon>Arthrobacter</taxon>
    </lineage>
</organism>
<gene>
    <name evidence="1" type="ORF">P5G52_13825</name>
</gene>
<comment type="caution">
    <text evidence="1">The sequence shown here is derived from an EMBL/GenBank/DDBJ whole genome shotgun (WGS) entry which is preliminary data.</text>
</comment>
<evidence type="ECO:0000313" key="2">
    <source>
        <dbReference type="Proteomes" id="UP001174209"/>
    </source>
</evidence>
<dbReference type="Proteomes" id="UP001174209">
    <property type="component" value="Unassembled WGS sequence"/>
</dbReference>
<name>A0ABT8K3D6_9MICC</name>
<dbReference type="EMBL" id="JAROCG010000001">
    <property type="protein sequence ID" value="MDN4611943.1"/>
    <property type="molecule type" value="Genomic_DNA"/>
</dbReference>
<keyword evidence="2" id="KW-1185">Reference proteome</keyword>
<evidence type="ECO:0000313" key="1">
    <source>
        <dbReference type="EMBL" id="MDN4611943.1"/>
    </source>
</evidence>